<organism evidence="2 3">
    <name type="scientific">Reticulibacter mediterranei</name>
    <dbReference type="NCBI Taxonomy" id="2778369"/>
    <lineage>
        <taxon>Bacteria</taxon>
        <taxon>Bacillati</taxon>
        <taxon>Chloroflexota</taxon>
        <taxon>Ktedonobacteria</taxon>
        <taxon>Ktedonobacterales</taxon>
        <taxon>Reticulibacteraceae</taxon>
        <taxon>Reticulibacter</taxon>
    </lineage>
</organism>
<dbReference type="SUPFAM" id="SSF52200">
    <property type="entry name" value="Toll/Interleukin receptor TIR domain"/>
    <property type="match status" value="1"/>
</dbReference>
<dbReference type="PROSITE" id="PS50104">
    <property type="entry name" value="TIR"/>
    <property type="match status" value="1"/>
</dbReference>
<proteinExistence type="predicted"/>
<name>A0A8J3J108_9CHLR</name>
<evidence type="ECO:0000313" key="3">
    <source>
        <dbReference type="Proteomes" id="UP000597444"/>
    </source>
</evidence>
<dbReference type="EMBL" id="BNJK01000002">
    <property type="protein sequence ID" value="GHO98841.1"/>
    <property type="molecule type" value="Genomic_DNA"/>
</dbReference>
<dbReference type="RefSeq" id="WP_220209524.1">
    <property type="nucleotide sequence ID" value="NZ_BNJK01000002.1"/>
</dbReference>
<sequence length="333" mass="38035">MADQEHIGLLMQGVDVWNQWRREHPEIRPDLSSADFSLANLHKVDLHEANLMRANFTSTNFIGAALNQANLSRACLKEATFYRASLNRVSLIGASLHNTFLIDADLTRADLTRADLSYAVMGLTNLGGVDLSAVKGLDLVDHRWPSIIGIDTIYRSQVHFPVAFLQGAGVPDTLIDFIHTLHNHPIQYHSLFISYSSKDDMLAHRLYADLQEHGVRCWFAPEDMKIGDKIRARIDEAIHRQDKLLLLLSEHSIASSWVEDEVEAALEKEHRQQREVLFPVRLDEQVMQTGAAWAAKLRRTRHIGDFTRWMDPQAYQRAFERLLRDLKSESPQN</sequence>
<dbReference type="Gene3D" id="3.40.50.10140">
    <property type="entry name" value="Toll/interleukin-1 receptor homology (TIR) domain"/>
    <property type="match status" value="1"/>
</dbReference>
<dbReference type="PANTHER" id="PTHR14136">
    <property type="entry name" value="BTB_POZ DOMAIN-CONTAINING PROTEIN KCTD9"/>
    <property type="match status" value="1"/>
</dbReference>
<comment type="caution">
    <text evidence="2">The sequence shown here is derived from an EMBL/GenBank/DDBJ whole genome shotgun (WGS) entry which is preliminary data.</text>
</comment>
<dbReference type="InterPro" id="IPR035897">
    <property type="entry name" value="Toll_tir_struct_dom_sf"/>
</dbReference>
<dbReference type="Gene3D" id="2.160.20.80">
    <property type="entry name" value="E3 ubiquitin-protein ligase SopA"/>
    <property type="match status" value="1"/>
</dbReference>
<reference evidence="2" key="1">
    <citation type="submission" date="2020-10" db="EMBL/GenBank/DDBJ databases">
        <title>Taxonomic study of unclassified bacteria belonging to the class Ktedonobacteria.</title>
        <authorList>
            <person name="Yabe S."/>
            <person name="Wang C.M."/>
            <person name="Zheng Y."/>
            <person name="Sakai Y."/>
            <person name="Cavaletti L."/>
            <person name="Monciardini P."/>
            <person name="Donadio S."/>
        </authorList>
    </citation>
    <scope>NUCLEOTIDE SEQUENCE</scope>
    <source>
        <strain evidence="2">ID150040</strain>
    </source>
</reference>
<dbReference type="SUPFAM" id="SSF141571">
    <property type="entry name" value="Pentapeptide repeat-like"/>
    <property type="match status" value="1"/>
</dbReference>
<feature type="domain" description="TIR" evidence="1">
    <location>
        <begin position="187"/>
        <end position="327"/>
    </location>
</feature>
<dbReference type="InterPro" id="IPR000157">
    <property type="entry name" value="TIR_dom"/>
</dbReference>
<dbReference type="InterPro" id="IPR001646">
    <property type="entry name" value="5peptide_repeat"/>
</dbReference>
<evidence type="ECO:0000313" key="2">
    <source>
        <dbReference type="EMBL" id="GHO98841.1"/>
    </source>
</evidence>
<dbReference type="Pfam" id="PF00805">
    <property type="entry name" value="Pentapeptide"/>
    <property type="match status" value="2"/>
</dbReference>
<dbReference type="InterPro" id="IPR051082">
    <property type="entry name" value="Pentapeptide-BTB/POZ_domain"/>
</dbReference>
<protein>
    <recommendedName>
        <fullName evidence="1">TIR domain-containing protein</fullName>
    </recommendedName>
</protein>
<dbReference type="SMART" id="SM00255">
    <property type="entry name" value="TIR"/>
    <property type="match status" value="1"/>
</dbReference>
<dbReference type="GO" id="GO:0007165">
    <property type="term" value="P:signal transduction"/>
    <property type="evidence" value="ECO:0007669"/>
    <property type="project" value="InterPro"/>
</dbReference>
<keyword evidence="3" id="KW-1185">Reference proteome</keyword>
<dbReference type="Pfam" id="PF13676">
    <property type="entry name" value="TIR_2"/>
    <property type="match status" value="1"/>
</dbReference>
<gene>
    <name evidence="2" type="ORF">KSF_088890</name>
</gene>
<dbReference type="AlphaFoldDB" id="A0A8J3J108"/>
<dbReference type="PANTHER" id="PTHR14136:SF17">
    <property type="entry name" value="BTB_POZ DOMAIN-CONTAINING PROTEIN KCTD9"/>
    <property type="match status" value="1"/>
</dbReference>
<evidence type="ECO:0000259" key="1">
    <source>
        <dbReference type="PROSITE" id="PS50104"/>
    </source>
</evidence>
<dbReference type="Proteomes" id="UP000597444">
    <property type="component" value="Unassembled WGS sequence"/>
</dbReference>
<accession>A0A8J3J108</accession>